<keyword evidence="1" id="KW-0472">Membrane</keyword>
<dbReference type="EMBL" id="JAPOHD010000013">
    <property type="protein sequence ID" value="MCY1720188.1"/>
    <property type="molecule type" value="Genomic_DNA"/>
</dbReference>
<comment type="caution">
    <text evidence="2">The sequence shown here is derived from an EMBL/GenBank/DDBJ whole genome shotgun (WGS) entry which is preliminary data.</text>
</comment>
<name>A0A9X3FCQ3_9BACT</name>
<keyword evidence="3" id="KW-1185">Reference proteome</keyword>
<evidence type="ECO:0000313" key="3">
    <source>
        <dbReference type="Proteomes" id="UP001145087"/>
    </source>
</evidence>
<keyword evidence="1" id="KW-0812">Transmembrane</keyword>
<evidence type="ECO:0000313" key="2">
    <source>
        <dbReference type="EMBL" id="MCY1720188.1"/>
    </source>
</evidence>
<gene>
    <name evidence="2" type="ORF">OU798_07530</name>
</gene>
<dbReference type="RefSeq" id="WP_343332522.1">
    <property type="nucleotide sequence ID" value="NZ_JAPOHD010000013.1"/>
</dbReference>
<sequence>MHDPLSLITDITIFGKHICSIWHKDPCKDGTDDSCGMFKRARHGNSEVLKTIQNDFDFHFKNNYWFTPDGVPKFSTIGILVCMYNTAGWVHFKRNRKKLNRFMEKNLHNIIHIAENPTDCIGNSITDYFKYDDSRELTNEHRELAGVIYADILRKEVKWWQHPKFHVHHWHITSRLFKRKKKVNPNYDANLRATV</sequence>
<dbReference type="AlphaFoldDB" id="A0A9X3FCQ3"/>
<keyword evidence="1" id="KW-1133">Transmembrane helix</keyword>
<evidence type="ECO:0000256" key="1">
    <source>
        <dbReference type="SAM" id="Phobius"/>
    </source>
</evidence>
<dbReference type="Proteomes" id="UP001145087">
    <property type="component" value="Unassembled WGS sequence"/>
</dbReference>
<organism evidence="2 3">
    <name type="scientific">Draconibacterium aestuarii</name>
    <dbReference type="NCBI Taxonomy" id="2998507"/>
    <lineage>
        <taxon>Bacteria</taxon>
        <taxon>Pseudomonadati</taxon>
        <taxon>Bacteroidota</taxon>
        <taxon>Bacteroidia</taxon>
        <taxon>Marinilabiliales</taxon>
        <taxon>Prolixibacteraceae</taxon>
        <taxon>Draconibacterium</taxon>
    </lineage>
</organism>
<feature type="transmembrane region" description="Helical" evidence="1">
    <location>
        <begin position="74"/>
        <end position="92"/>
    </location>
</feature>
<proteinExistence type="predicted"/>
<accession>A0A9X3FCQ3</accession>
<protein>
    <submittedName>
        <fullName evidence="2">Uncharacterized protein</fullName>
    </submittedName>
</protein>
<reference evidence="2" key="1">
    <citation type="submission" date="2022-11" db="EMBL/GenBank/DDBJ databases">
        <title>Marilongibacter aestuarii gen. nov., sp. nov., isolated from tidal flat sediment.</title>
        <authorList>
            <person name="Jiayan W."/>
        </authorList>
    </citation>
    <scope>NUCLEOTIDE SEQUENCE</scope>
    <source>
        <strain evidence="2">Z1-6</strain>
    </source>
</reference>